<evidence type="ECO:0000256" key="1">
    <source>
        <dbReference type="ARBA" id="ARBA00023002"/>
    </source>
</evidence>
<dbReference type="PANTHER" id="PTHR43364:SF4">
    <property type="entry name" value="NAD(P)-LINKED OXIDOREDUCTASE SUPERFAMILY PROTEIN"/>
    <property type="match status" value="1"/>
</dbReference>
<proteinExistence type="predicted"/>
<geneLocation type="plasmid" evidence="3 4">
    <name>pRetIE4771e</name>
</geneLocation>
<dbReference type="Pfam" id="PF00248">
    <property type="entry name" value="Aldo_ket_red"/>
    <property type="match status" value="1"/>
</dbReference>
<dbReference type="KEGG" id="rei:IE4771_PE00426"/>
<dbReference type="InterPro" id="IPR050523">
    <property type="entry name" value="AKR_Detox_Biosynth"/>
</dbReference>
<sequence length="331" mass="35394">MSGEQLTREIGRSGVKASAVGLGTWAIGGWMWGGTDEAQSIAAIQASLDAGVTLIDTAPAYGLGRSEEIVGKALAGRRDKAVIATKCGLVWHTQEGNHFFDQDGKPVHRHLGRDSIVHEVEESLRRLGTDYIDLYITHWQDPTTPIEETVAALEELKQAGKIRAIGASNVDRPELEQYIATGSLDAIQERFSMIDRQIEADLLPLTIANGVSTLSYSSLALGLLSGAIGPERVFSGDDQRKDNPRFSVANRRKAKDFAEAIRPVAERHGASIAQTVIAWTLAQPGVTFALCGARNPAQALDNARAGTLRLSTADLAAIDTAISAQLATMDG</sequence>
<dbReference type="PANTHER" id="PTHR43364">
    <property type="entry name" value="NADH-SPECIFIC METHYLGLYOXAL REDUCTASE-RELATED"/>
    <property type="match status" value="1"/>
</dbReference>
<dbReference type="SUPFAM" id="SSF51430">
    <property type="entry name" value="NAD(P)-linked oxidoreductase"/>
    <property type="match status" value="1"/>
</dbReference>
<dbReference type="GO" id="GO:0016491">
    <property type="term" value="F:oxidoreductase activity"/>
    <property type="evidence" value="ECO:0007669"/>
    <property type="project" value="UniProtKB-KW"/>
</dbReference>
<reference evidence="3 4" key="1">
    <citation type="submission" date="2013-12" db="EMBL/GenBank/DDBJ databases">
        <title>Complete genome sequence of Rhizobium etli bv. mimosae IE4771.</title>
        <authorList>
            <person name="Bustos P."/>
            <person name="Santamaria R.I."/>
            <person name="Lozano L."/>
            <person name="Ormeno-Orrillo E."/>
            <person name="Rogel M.A."/>
            <person name="Romero D."/>
            <person name="Cevallos M.A."/>
            <person name="Martinez-Romero E."/>
            <person name="Gonzalez V."/>
        </authorList>
    </citation>
    <scope>NUCLEOTIDE SEQUENCE [LARGE SCALE GENOMIC DNA]</scope>
    <source>
        <strain evidence="3 4">IE4771</strain>
        <plasmid evidence="4">Plasmid pRetIE4771e</plasmid>
    </source>
</reference>
<dbReference type="RefSeq" id="WP_040142921.1">
    <property type="nucleotide sequence ID" value="NZ_CP006991.1"/>
</dbReference>
<dbReference type="Gene3D" id="3.20.20.100">
    <property type="entry name" value="NADP-dependent oxidoreductase domain"/>
    <property type="match status" value="1"/>
</dbReference>
<dbReference type="Proteomes" id="UP000027180">
    <property type="component" value="Plasmid pRetIE4771e"/>
</dbReference>
<feature type="domain" description="NADP-dependent oxidoreductase" evidence="2">
    <location>
        <begin position="20"/>
        <end position="321"/>
    </location>
</feature>
<dbReference type="FunFam" id="3.20.20.100:FF:000004">
    <property type="entry name" value="Oxidoreductase, aldo/keto reductase"/>
    <property type="match status" value="1"/>
</dbReference>
<dbReference type="AlphaFoldDB" id="A0A060IIB8"/>
<dbReference type="HOGENOM" id="CLU_023205_2_3_5"/>
<dbReference type="InterPro" id="IPR036812">
    <property type="entry name" value="NAD(P)_OxRdtase_dom_sf"/>
</dbReference>
<keyword evidence="1" id="KW-0560">Oxidoreductase</keyword>
<dbReference type="InterPro" id="IPR023210">
    <property type="entry name" value="NADP_OxRdtase_dom"/>
</dbReference>
<name>A0A060IIB8_RHIET</name>
<protein>
    <submittedName>
        <fullName evidence="3">Aldo/keto reductase protein</fullName>
    </submittedName>
</protein>
<evidence type="ECO:0000259" key="2">
    <source>
        <dbReference type="Pfam" id="PF00248"/>
    </source>
</evidence>
<evidence type="ECO:0000313" key="4">
    <source>
        <dbReference type="Proteomes" id="UP000027180"/>
    </source>
</evidence>
<dbReference type="CDD" id="cd19149">
    <property type="entry name" value="AKR_AKR11B2"/>
    <property type="match status" value="1"/>
</dbReference>
<keyword evidence="3" id="KW-0614">Plasmid</keyword>
<evidence type="ECO:0000313" key="3">
    <source>
        <dbReference type="EMBL" id="AIC31650.1"/>
    </source>
</evidence>
<dbReference type="OrthoDB" id="9803483at2"/>
<dbReference type="EMBL" id="CP006991">
    <property type="protein sequence ID" value="AIC31650.1"/>
    <property type="molecule type" value="Genomic_DNA"/>
</dbReference>
<accession>A0A060IIB8</accession>
<dbReference type="GO" id="GO:0005829">
    <property type="term" value="C:cytosol"/>
    <property type="evidence" value="ECO:0007669"/>
    <property type="project" value="TreeGrafter"/>
</dbReference>
<gene>
    <name evidence="3" type="ORF">IE4771_PE00426</name>
</gene>
<organism evidence="3 4">
    <name type="scientific">Rhizobium etli bv. mimosae str. IE4771</name>
    <dbReference type="NCBI Taxonomy" id="1432050"/>
    <lineage>
        <taxon>Bacteria</taxon>
        <taxon>Pseudomonadati</taxon>
        <taxon>Pseudomonadota</taxon>
        <taxon>Alphaproteobacteria</taxon>
        <taxon>Hyphomicrobiales</taxon>
        <taxon>Rhizobiaceae</taxon>
        <taxon>Rhizobium/Agrobacterium group</taxon>
        <taxon>Rhizobium</taxon>
    </lineage>
</organism>